<organism evidence="2 3">
    <name type="scientific">Araneus ventricosus</name>
    <name type="common">Orbweaver spider</name>
    <name type="synonym">Epeira ventricosa</name>
    <dbReference type="NCBI Taxonomy" id="182803"/>
    <lineage>
        <taxon>Eukaryota</taxon>
        <taxon>Metazoa</taxon>
        <taxon>Ecdysozoa</taxon>
        <taxon>Arthropoda</taxon>
        <taxon>Chelicerata</taxon>
        <taxon>Arachnida</taxon>
        <taxon>Araneae</taxon>
        <taxon>Araneomorphae</taxon>
        <taxon>Entelegynae</taxon>
        <taxon>Araneoidea</taxon>
        <taxon>Araneidae</taxon>
        <taxon>Araneus</taxon>
    </lineage>
</organism>
<dbReference type="AlphaFoldDB" id="A0A4Y2X768"/>
<keyword evidence="3" id="KW-1185">Reference proteome</keyword>
<dbReference type="PANTHER" id="PTHR46007">
    <property type="entry name" value="MEDIATOR OF RNA POLYMERASE II TRANSCRIPTION SUBUNIT 12"/>
    <property type="match status" value="1"/>
</dbReference>
<dbReference type="GO" id="GO:0003713">
    <property type="term" value="F:transcription coactivator activity"/>
    <property type="evidence" value="ECO:0007669"/>
    <property type="project" value="TreeGrafter"/>
</dbReference>
<comment type="caution">
    <text evidence="2">The sequence shown here is derived from an EMBL/GenBank/DDBJ whole genome shotgun (WGS) entry which is preliminary data.</text>
</comment>
<reference evidence="2 3" key="1">
    <citation type="journal article" date="2019" name="Sci. Rep.">
        <title>Orb-weaving spider Araneus ventricosus genome elucidates the spidroin gene catalogue.</title>
        <authorList>
            <person name="Kono N."/>
            <person name="Nakamura H."/>
            <person name="Ohtoshi R."/>
            <person name="Moran D.A.P."/>
            <person name="Shinohara A."/>
            <person name="Yoshida Y."/>
            <person name="Fujiwara M."/>
            <person name="Mori M."/>
            <person name="Tomita M."/>
            <person name="Arakawa K."/>
        </authorList>
    </citation>
    <scope>NUCLEOTIDE SEQUENCE [LARGE SCALE GENOMIC DNA]</scope>
</reference>
<gene>
    <name evidence="2" type="primary">Med12l_0</name>
    <name evidence="2" type="ORF">AVEN_2979_1</name>
</gene>
<proteinExistence type="predicted"/>
<name>A0A4Y2X768_ARAVE</name>
<protein>
    <submittedName>
        <fullName evidence="2">Mediator of RNA polymerase II transcription subunit 12-like protein</fullName>
    </submittedName>
</protein>
<dbReference type="PANTHER" id="PTHR46007:SF11">
    <property type="entry name" value="MEDIATOR OF RNA POLYMERASE II TRANSCRIPTION SUBUNIT 12"/>
    <property type="match status" value="1"/>
</dbReference>
<evidence type="ECO:0000313" key="2">
    <source>
        <dbReference type="EMBL" id="GBO45026.1"/>
    </source>
</evidence>
<dbReference type="OrthoDB" id="20828at2759"/>
<feature type="region of interest" description="Disordered" evidence="1">
    <location>
        <begin position="92"/>
        <end position="113"/>
    </location>
</feature>
<dbReference type="GO" id="GO:0045944">
    <property type="term" value="P:positive regulation of transcription by RNA polymerase II"/>
    <property type="evidence" value="ECO:0007669"/>
    <property type="project" value="TreeGrafter"/>
</dbReference>
<dbReference type="GO" id="GO:0016592">
    <property type="term" value="C:mediator complex"/>
    <property type="evidence" value="ECO:0007669"/>
    <property type="project" value="TreeGrafter"/>
</dbReference>
<accession>A0A4Y2X768</accession>
<dbReference type="Proteomes" id="UP000499080">
    <property type="component" value="Unassembled WGS sequence"/>
</dbReference>
<dbReference type="EMBL" id="BGPR01072000">
    <property type="protein sequence ID" value="GBO45026.1"/>
    <property type="molecule type" value="Genomic_DNA"/>
</dbReference>
<sequence>MAETASLDYSPSFGTFRALRRSAVREKIEGHIYGLQVSQKQKVSPWDLLEGHKNPAPLSWSWFWAVRMERKPLRHEETQRLLLWHTHSLKKPSSYYLEPPPLPAEELEPPPEKQPQILVSKKSSIALLQACFWNR</sequence>
<evidence type="ECO:0000256" key="1">
    <source>
        <dbReference type="SAM" id="MobiDB-lite"/>
    </source>
</evidence>
<evidence type="ECO:0000313" key="3">
    <source>
        <dbReference type="Proteomes" id="UP000499080"/>
    </source>
</evidence>
<dbReference type="InterPro" id="IPR051647">
    <property type="entry name" value="Mediator_comp_sub12"/>
</dbReference>